<organism evidence="7 8">
    <name type="scientific">Candidula unifasciata</name>
    <dbReference type="NCBI Taxonomy" id="100452"/>
    <lineage>
        <taxon>Eukaryota</taxon>
        <taxon>Metazoa</taxon>
        <taxon>Spiralia</taxon>
        <taxon>Lophotrochozoa</taxon>
        <taxon>Mollusca</taxon>
        <taxon>Gastropoda</taxon>
        <taxon>Heterobranchia</taxon>
        <taxon>Euthyneura</taxon>
        <taxon>Panpulmonata</taxon>
        <taxon>Eupulmonata</taxon>
        <taxon>Stylommatophora</taxon>
        <taxon>Helicina</taxon>
        <taxon>Helicoidea</taxon>
        <taxon>Geomitridae</taxon>
        <taxon>Candidula</taxon>
    </lineage>
</organism>
<reference evidence="7" key="1">
    <citation type="submission" date="2021-04" db="EMBL/GenBank/DDBJ databases">
        <authorList>
            <consortium name="Molecular Ecology Group"/>
        </authorList>
    </citation>
    <scope>NUCLEOTIDE SEQUENCE</scope>
</reference>
<evidence type="ECO:0000313" key="8">
    <source>
        <dbReference type="Proteomes" id="UP000678393"/>
    </source>
</evidence>
<feature type="transmembrane region" description="Helical" evidence="6">
    <location>
        <begin position="21"/>
        <end position="40"/>
    </location>
</feature>
<evidence type="ECO:0000256" key="2">
    <source>
        <dbReference type="ARBA" id="ARBA00022692"/>
    </source>
</evidence>
<evidence type="ECO:0000256" key="6">
    <source>
        <dbReference type="SAM" id="Phobius"/>
    </source>
</evidence>
<feature type="coiled-coil region" evidence="5">
    <location>
        <begin position="54"/>
        <end position="81"/>
    </location>
</feature>
<name>A0A8S3ZSR4_9EUPU</name>
<evidence type="ECO:0000256" key="3">
    <source>
        <dbReference type="ARBA" id="ARBA00022989"/>
    </source>
</evidence>
<dbReference type="Proteomes" id="UP000678393">
    <property type="component" value="Unassembled WGS sequence"/>
</dbReference>
<evidence type="ECO:0000256" key="1">
    <source>
        <dbReference type="ARBA" id="ARBA00004167"/>
    </source>
</evidence>
<comment type="subcellular location">
    <subcellularLocation>
        <location evidence="1">Membrane</location>
        <topology evidence="1">Single-pass membrane protein</topology>
    </subcellularLocation>
</comment>
<dbReference type="InterPro" id="IPR029208">
    <property type="entry name" value="COX14"/>
</dbReference>
<dbReference type="AlphaFoldDB" id="A0A8S3ZSR4"/>
<dbReference type="Pfam" id="PF14880">
    <property type="entry name" value="COX14"/>
    <property type="match status" value="1"/>
</dbReference>
<sequence length="83" mass="9787">MRKIHKNTFLDKAHLWSVRTLMGFTVAGCLVVGVQFYNYVKNVRPTKLEVWRKAKEEEVALEQHEKELELLRRQQEAESTITS</sequence>
<keyword evidence="2 6" id="KW-0812">Transmembrane</keyword>
<protein>
    <submittedName>
        <fullName evidence="7">Uncharacterized protein</fullName>
    </submittedName>
</protein>
<keyword evidence="8" id="KW-1185">Reference proteome</keyword>
<gene>
    <name evidence="7" type="ORF">CUNI_LOCUS16448</name>
</gene>
<evidence type="ECO:0000313" key="7">
    <source>
        <dbReference type="EMBL" id="CAG5130890.1"/>
    </source>
</evidence>
<evidence type="ECO:0000256" key="4">
    <source>
        <dbReference type="ARBA" id="ARBA00023136"/>
    </source>
</evidence>
<keyword evidence="4 6" id="KW-0472">Membrane</keyword>
<accession>A0A8S3ZSR4</accession>
<proteinExistence type="predicted"/>
<comment type="caution">
    <text evidence="7">The sequence shown here is derived from an EMBL/GenBank/DDBJ whole genome shotgun (WGS) entry which is preliminary data.</text>
</comment>
<dbReference type="GO" id="GO:0016020">
    <property type="term" value="C:membrane"/>
    <property type="evidence" value="ECO:0007669"/>
    <property type="project" value="UniProtKB-SubCell"/>
</dbReference>
<keyword evidence="3 6" id="KW-1133">Transmembrane helix</keyword>
<keyword evidence="5" id="KW-0175">Coiled coil</keyword>
<evidence type="ECO:0000256" key="5">
    <source>
        <dbReference type="SAM" id="Coils"/>
    </source>
</evidence>
<dbReference type="EMBL" id="CAJHNH020004334">
    <property type="protein sequence ID" value="CAG5130890.1"/>
    <property type="molecule type" value="Genomic_DNA"/>
</dbReference>